<comment type="caution">
    <text evidence="8">The sequence shown here is derived from an EMBL/GenBank/DDBJ whole genome shotgun (WGS) entry which is preliminary data.</text>
</comment>
<dbReference type="Pfam" id="PF00069">
    <property type="entry name" value="Pkinase"/>
    <property type="match status" value="1"/>
</dbReference>
<dbReference type="InterPro" id="IPR050660">
    <property type="entry name" value="NEK_Ser/Thr_kinase"/>
</dbReference>
<dbReference type="PANTHER" id="PTHR43671">
    <property type="entry name" value="SERINE/THREONINE-PROTEIN KINASE NEK"/>
    <property type="match status" value="1"/>
</dbReference>
<dbReference type="Gene3D" id="1.20.970.30">
    <property type="entry name" value="eIF4G, eIF4E-binding domain"/>
    <property type="match status" value="1"/>
</dbReference>
<dbReference type="GO" id="GO:0005524">
    <property type="term" value="F:ATP binding"/>
    <property type="evidence" value="ECO:0007669"/>
    <property type="project" value="UniProtKB-KW"/>
</dbReference>
<feature type="compositionally biased region" description="Basic and acidic residues" evidence="6">
    <location>
        <begin position="505"/>
        <end position="516"/>
    </location>
</feature>
<keyword evidence="5" id="KW-0067">ATP-binding</keyword>
<keyword evidence="9" id="KW-1185">Reference proteome</keyword>
<feature type="region of interest" description="Disordered" evidence="6">
    <location>
        <begin position="624"/>
        <end position="716"/>
    </location>
</feature>
<proteinExistence type="predicted"/>
<dbReference type="InterPro" id="IPR036211">
    <property type="entry name" value="eIF4G_eIF4E-bd_sf"/>
</dbReference>
<evidence type="ECO:0000256" key="5">
    <source>
        <dbReference type="ARBA" id="ARBA00022840"/>
    </source>
</evidence>
<dbReference type="SUPFAM" id="SSF101489">
    <property type="entry name" value="Eukaryotic initiation factor 4f subunit eIF4g, eIF4e-binding domain"/>
    <property type="match status" value="1"/>
</dbReference>
<dbReference type="Proteomes" id="UP000660729">
    <property type="component" value="Unassembled WGS sequence"/>
</dbReference>
<feature type="compositionally biased region" description="Basic and acidic residues" evidence="6">
    <location>
        <begin position="489"/>
        <end position="498"/>
    </location>
</feature>
<dbReference type="SUPFAM" id="SSF56112">
    <property type="entry name" value="Protein kinase-like (PK-like)"/>
    <property type="match status" value="1"/>
</dbReference>
<feature type="compositionally biased region" description="Basic and acidic residues" evidence="6">
    <location>
        <begin position="641"/>
        <end position="658"/>
    </location>
</feature>
<evidence type="ECO:0000256" key="2">
    <source>
        <dbReference type="ARBA" id="ARBA00022679"/>
    </source>
</evidence>
<keyword evidence="4 8" id="KW-0418">Kinase</keyword>
<dbReference type="SMART" id="SM00220">
    <property type="entry name" value="S_TKc"/>
    <property type="match status" value="1"/>
</dbReference>
<evidence type="ECO:0000256" key="3">
    <source>
        <dbReference type="ARBA" id="ARBA00022741"/>
    </source>
</evidence>
<evidence type="ECO:0000256" key="4">
    <source>
        <dbReference type="ARBA" id="ARBA00022777"/>
    </source>
</evidence>
<evidence type="ECO:0000313" key="9">
    <source>
        <dbReference type="Proteomes" id="UP000660729"/>
    </source>
</evidence>
<dbReference type="AlphaFoldDB" id="A0A8H6RCY6"/>
<dbReference type="PANTHER" id="PTHR43671:SF13">
    <property type="entry name" value="SERINE_THREONINE-PROTEIN KINASE NEK2"/>
    <property type="match status" value="1"/>
</dbReference>
<keyword evidence="2" id="KW-0808">Transferase</keyword>
<accession>A0A8H6RCY6</accession>
<feature type="region of interest" description="Disordered" evidence="6">
    <location>
        <begin position="489"/>
        <end position="520"/>
    </location>
</feature>
<dbReference type="InterPro" id="IPR000719">
    <property type="entry name" value="Prot_kinase_dom"/>
</dbReference>
<dbReference type="EMBL" id="JABCIY010000213">
    <property type="protein sequence ID" value="KAF7188182.1"/>
    <property type="molecule type" value="Genomic_DNA"/>
</dbReference>
<evidence type="ECO:0000313" key="8">
    <source>
        <dbReference type="EMBL" id="KAF7188182.1"/>
    </source>
</evidence>
<feature type="domain" description="Protein kinase" evidence="7">
    <location>
        <begin position="1"/>
        <end position="254"/>
    </location>
</feature>
<sequence>MRRRLRKSGAKFESGVYVCKWYKTAGVKTDSIGGPKYIHREYFTLSNLVHENIVRYVDFAYETKGARLARLYLEYCEGGDLSHYEQPGGKRLSTMESAQVFHQVSQALLYLHHGVCKHGTKLELARSTLVELEQWQAILHRDIKPANSDFGIAKFEVNGTDTYVGSREYLAPEQHRVTSARRTTIKSDIWALGETLKRLCPFDIAGSTDEGSITDQRSLVECMTRLLSKCLDVDDESRPNSASIVEEMDRHVETLLGQGMLCRVVDGILYWDTNTASKSHRQKLRNEVHLCRRLLDAGLKPGQPTIHTAMSSIEGIALEAARPVWKTNYLQRLVALFQEYAPGEVQEYEESRRAAKLAQEIEAHAKQDSPKLQKYSDADDAFKQFANQERLRVQAAQEVEAQANRDSPKTQKYSDTDDAFKQFANQERVRIQAAQEQNRMNSRQEKNDNLNSLKAFGANFKLQSRVPDDLKPMLARDREEQLAIKASAERQAYEENQRLRNAQSPEDKPEHEERKASANMVAERGNKPIAGKRRMAPMKLGLDTTRPVDDVYPSWGLMSVRAARFLDPTFERPRYPSSVMPGSPTNLDTHIYDKTFLLKFQPVCTWEPMINWKERIAYISEPGDIIDSSASSPTSATLSDGNEHRMRDTDETTSRKLDLLQPRQGSARDVQMPETGPSSMRGKPMLQDPRLSSSKALDDAFGDPSSTVIVREKIRR</sequence>
<feature type="compositionally biased region" description="Low complexity" evidence="6">
    <location>
        <begin position="628"/>
        <end position="639"/>
    </location>
</feature>
<keyword evidence="3" id="KW-0547">Nucleotide-binding</keyword>
<reference evidence="8" key="1">
    <citation type="submission" date="2020-04" db="EMBL/GenBank/DDBJ databases">
        <title>Draft genome resource of the tomato pathogen Pseudocercospora fuligena.</title>
        <authorList>
            <person name="Zaccaron A."/>
        </authorList>
    </citation>
    <scope>NUCLEOTIDE SEQUENCE</scope>
    <source>
        <strain evidence="8">PF001</strain>
    </source>
</reference>
<dbReference type="Gene3D" id="3.30.200.20">
    <property type="entry name" value="Phosphorylase Kinase, domain 1"/>
    <property type="match status" value="1"/>
</dbReference>
<evidence type="ECO:0000256" key="6">
    <source>
        <dbReference type="SAM" id="MobiDB-lite"/>
    </source>
</evidence>
<gene>
    <name evidence="8" type="ORF">HII31_10467</name>
</gene>
<dbReference type="OrthoDB" id="310217at2759"/>
<evidence type="ECO:0000256" key="1">
    <source>
        <dbReference type="ARBA" id="ARBA00012513"/>
    </source>
</evidence>
<dbReference type="Gene3D" id="1.10.510.10">
    <property type="entry name" value="Transferase(Phosphotransferase) domain 1"/>
    <property type="match status" value="1"/>
</dbReference>
<dbReference type="EC" id="2.7.11.1" evidence="1"/>
<protein>
    <recommendedName>
        <fullName evidence="1">non-specific serine/threonine protein kinase</fullName>
        <ecNumber evidence="1">2.7.11.1</ecNumber>
    </recommendedName>
</protein>
<dbReference type="GO" id="GO:0004674">
    <property type="term" value="F:protein serine/threonine kinase activity"/>
    <property type="evidence" value="ECO:0007669"/>
    <property type="project" value="UniProtKB-EC"/>
</dbReference>
<dbReference type="PROSITE" id="PS50011">
    <property type="entry name" value="PROTEIN_KINASE_DOM"/>
    <property type="match status" value="1"/>
</dbReference>
<organism evidence="8 9">
    <name type="scientific">Pseudocercospora fuligena</name>
    <dbReference type="NCBI Taxonomy" id="685502"/>
    <lineage>
        <taxon>Eukaryota</taxon>
        <taxon>Fungi</taxon>
        <taxon>Dikarya</taxon>
        <taxon>Ascomycota</taxon>
        <taxon>Pezizomycotina</taxon>
        <taxon>Dothideomycetes</taxon>
        <taxon>Dothideomycetidae</taxon>
        <taxon>Mycosphaerellales</taxon>
        <taxon>Mycosphaerellaceae</taxon>
        <taxon>Pseudocercospora</taxon>
    </lineage>
</organism>
<name>A0A8H6RCY6_9PEZI</name>
<dbReference type="InterPro" id="IPR011009">
    <property type="entry name" value="Kinase-like_dom_sf"/>
</dbReference>
<evidence type="ECO:0000259" key="7">
    <source>
        <dbReference type="PROSITE" id="PS50011"/>
    </source>
</evidence>